<accession>A0A1B6NYP1</accession>
<sequence>MHSDQGKSLMSTSSSDLESGYKACCPNHNALLCSFLAWSFVFRRARC</sequence>
<organism evidence="1">
    <name type="scientific">marine sediment metagenome</name>
    <dbReference type="NCBI Taxonomy" id="412755"/>
    <lineage>
        <taxon>unclassified sequences</taxon>
        <taxon>metagenomes</taxon>
        <taxon>ecological metagenomes</taxon>
    </lineage>
</organism>
<evidence type="ECO:0000313" key="1">
    <source>
        <dbReference type="EMBL" id="KTF08172.1"/>
    </source>
</evidence>
<dbReference type="AlphaFoldDB" id="A0A1B6NYP1"/>
<gene>
    <name evidence="1" type="ORF">MGSAQ_000332</name>
</gene>
<comment type="caution">
    <text evidence="1">The sequence shown here is derived from an EMBL/GenBank/DDBJ whole genome shotgun (WGS) entry which is preliminary data.</text>
</comment>
<dbReference type="EMBL" id="AYSL01000112">
    <property type="protein sequence ID" value="KTF08172.1"/>
    <property type="molecule type" value="Genomic_DNA"/>
</dbReference>
<name>A0A1B6NYP1_9ZZZZ</name>
<proteinExistence type="predicted"/>
<reference evidence="1" key="1">
    <citation type="submission" date="2013-11" db="EMBL/GenBank/DDBJ databases">
        <title>Microbial diversity, functional groups and degradation webs in Northern and Southern Mediterranean and Red Sea marine crude oil polluted sites.</title>
        <authorList>
            <person name="Daffonchio D."/>
            <person name="Mapelli F."/>
            <person name="Ferrer M."/>
            <person name="Richter M."/>
            <person name="Cherif A."/>
            <person name="Malkawi H.I."/>
            <person name="Yakimov M.M."/>
            <person name="Abdel-Fattah Y.R."/>
            <person name="Blaghen M."/>
            <person name="Golyshin P.N."/>
            <person name="Kalogerakis N."/>
            <person name="Boon N."/>
            <person name="Magagnini M."/>
            <person name="Fava F."/>
        </authorList>
    </citation>
    <scope>NUCLEOTIDE SEQUENCE</scope>
</reference>
<protein>
    <submittedName>
        <fullName evidence="1">Uncharacterized protein</fullName>
    </submittedName>
</protein>